<dbReference type="Gene3D" id="2.10.230.10">
    <property type="entry name" value="Heat shock protein DnaJ, cysteine-rich domain"/>
    <property type="match status" value="1"/>
</dbReference>
<feature type="compositionally biased region" description="Pro residues" evidence="7">
    <location>
        <begin position="401"/>
        <end position="427"/>
    </location>
</feature>
<reference evidence="10" key="2">
    <citation type="journal article" date="2019" name="IMA Fungus">
        <title>Genome sequencing and comparison of five Tilletia species to identify candidate genes for the detection of regulated species infecting wheat.</title>
        <authorList>
            <person name="Nguyen H.D.T."/>
            <person name="Sultana T."/>
            <person name="Kesanakurti P."/>
            <person name="Hambleton S."/>
        </authorList>
    </citation>
    <scope>NUCLEOTIDE SEQUENCE</scope>
    <source>
        <strain evidence="10">DAOMC 238032</strain>
    </source>
</reference>
<evidence type="ECO:0000256" key="2">
    <source>
        <dbReference type="ARBA" id="ARBA00022737"/>
    </source>
</evidence>
<feature type="binding site" evidence="5">
    <location>
        <begin position="531"/>
        <end position="534"/>
    </location>
    <ligand>
        <name>substrate</name>
    </ligand>
</feature>
<dbReference type="InterPro" id="IPR018253">
    <property type="entry name" value="DnaJ_domain_CS"/>
</dbReference>
<evidence type="ECO:0000256" key="7">
    <source>
        <dbReference type="SAM" id="MobiDB-lite"/>
    </source>
</evidence>
<dbReference type="PROSITE" id="PS00636">
    <property type="entry name" value="DNAJ_1"/>
    <property type="match status" value="1"/>
</dbReference>
<dbReference type="Pfam" id="PF03737">
    <property type="entry name" value="RraA-like"/>
    <property type="match status" value="1"/>
</dbReference>
<evidence type="ECO:0000313" key="10">
    <source>
        <dbReference type="EMBL" id="KAE8257184.1"/>
    </source>
</evidence>
<dbReference type="InterPro" id="IPR008971">
    <property type="entry name" value="HSP40/DnaJ_pept-bd"/>
</dbReference>
<dbReference type="SUPFAM" id="SSF89562">
    <property type="entry name" value="RraA-like"/>
    <property type="match status" value="1"/>
</dbReference>
<dbReference type="PANTHER" id="PTHR43888">
    <property type="entry name" value="DNAJ-LIKE-2, ISOFORM A-RELATED"/>
    <property type="match status" value="1"/>
</dbReference>
<dbReference type="Proteomes" id="UP000077671">
    <property type="component" value="Unassembled WGS sequence"/>
</dbReference>
<evidence type="ECO:0000256" key="4">
    <source>
        <dbReference type="ARBA" id="ARBA00022833"/>
    </source>
</evidence>
<proteinExistence type="inferred from homology"/>
<dbReference type="SUPFAM" id="SSF49493">
    <property type="entry name" value="HSP40/DnaJ peptide-binding domain"/>
    <property type="match status" value="2"/>
</dbReference>
<evidence type="ECO:0000256" key="3">
    <source>
        <dbReference type="ARBA" id="ARBA00022771"/>
    </source>
</evidence>
<dbReference type="CDD" id="cd16841">
    <property type="entry name" value="RraA_family"/>
    <property type="match status" value="1"/>
</dbReference>
<evidence type="ECO:0008006" key="12">
    <source>
        <dbReference type="Google" id="ProtNLM"/>
    </source>
</evidence>
<dbReference type="CDD" id="cd10719">
    <property type="entry name" value="DnaJ_zf"/>
    <property type="match status" value="1"/>
</dbReference>
<dbReference type="FunFam" id="2.60.260.20:FF:000003">
    <property type="entry name" value="DnaJ subfamily A member 2"/>
    <property type="match status" value="1"/>
</dbReference>
<dbReference type="CDD" id="cd10747">
    <property type="entry name" value="DnaJ_C"/>
    <property type="match status" value="1"/>
</dbReference>
<keyword evidence="1 5" id="KW-0479">Metal-binding</keyword>
<dbReference type="GO" id="GO:0030544">
    <property type="term" value="F:Hsp70 protein binding"/>
    <property type="evidence" value="ECO:0007669"/>
    <property type="project" value="InterPro"/>
</dbReference>
<dbReference type="InterPro" id="IPR005493">
    <property type="entry name" value="RraA/RraA-like"/>
</dbReference>
<feature type="region of interest" description="Disordered" evidence="7">
    <location>
        <begin position="383"/>
        <end position="436"/>
    </location>
</feature>
<dbReference type="GO" id="GO:0051082">
    <property type="term" value="F:unfolded protein binding"/>
    <property type="evidence" value="ECO:0007669"/>
    <property type="project" value="InterPro"/>
</dbReference>
<evidence type="ECO:0000259" key="8">
    <source>
        <dbReference type="PROSITE" id="PS50076"/>
    </source>
</evidence>
<dbReference type="Gene3D" id="3.50.30.40">
    <property type="entry name" value="Ribonuclease E inhibitor RraA/RraA-like"/>
    <property type="match status" value="1"/>
</dbReference>
<keyword evidence="3 6" id="KW-0863">Zinc-finger</keyword>
<feature type="domain" description="J" evidence="8">
    <location>
        <begin position="6"/>
        <end position="71"/>
    </location>
</feature>
<dbReference type="InterPro" id="IPR036704">
    <property type="entry name" value="RraA/RraA-like_sf"/>
</dbReference>
<comment type="cofactor">
    <cofactor evidence="5">
        <name>Mg(2+)</name>
        <dbReference type="ChEBI" id="CHEBI:18420"/>
    </cofactor>
</comment>
<dbReference type="Pfam" id="PF00226">
    <property type="entry name" value="DnaJ"/>
    <property type="match status" value="1"/>
</dbReference>
<dbReference type="PRINTS" id="PR00625">
    <property type="entry name" value="JDOMAIN"/>
</dbReference>
<comment type="caution">
    <text evidence="10">The sequence shown here is derived from an EMBL/GenBank/DDBJ whole genome shotgun (WGS) entry which is preliminary data.</text>
</comment>
<dbReference type="InterPro" id="IPR036410">
    <property type="entry name" value="HSP_DnaJ_Cys-rich_dom_sf"/>
</dbReference>
<feature type="domain" description="CR-type" evidence="9">
    <location>
        <begin position="146"/>
        <end position="230"/>
    </location>
</feature>
<dbReference type="CDD" id="cd06257">
    <property type="entry name" value="DnaJ"/>
    <property type="match status" value="1"/>
</dbReference>
<feature type="binding site" evidence="5">
    <location>
        <position position="553"/>
    </location>
    <ligand>
        <name>substrate</name>
    </ligand>
</feature>
<dbReference type="InterPro" id="IPR001305">
    <property type="entry name" value="HSP_DnaJ_Cys-rich_dom"/>
</dbReference>
<organism evidence="10 11">
    <name type="scientific">Tilletia caries</name>
    <name type="common">wheat bunt fungus</name>
    <dbReference type="NCBI Taxonomy" id="13290"/>
    <lineage>
        <taxon>Eukaryota</taxon>
        <taxon>Fungi</taxon>
        <taxon>Dikarya</taxon>
        <taxon>Basidiomycota</taxon>
        <taxon>Ustilaginomycotina</taxon>
        <taxon>Exobasidiomycetes</taxon>
        <taxon>Tilletiales</taxon>
        <taxon>Tilletiaceae</taxon>
        <taxon>Tilletia</taxon>
    </lineage>
</organism>
<dbReference type="AlphaFoldDB" id="A0A8T8T9W5"/>
<gene>
    <name evidence="10" type="ORF">A4X03_0g4757</name>
</gene>
<dbReference type="SMART" id="SM00271">
    <property type="entry name" value="DnaJ"/>
    <property type="match status" value="1"/>
</dbReference>
<feature type="compositionally biased region" description="Low complexity" evidence="7">
    <location>
        <begin position="388"/>
        <end position="399"/>
    </location>
</feature>
<feature type="zinc finger region" description="CR-type" evidence="6">
    <location>
        <begin position="146"/>
        <end position="230"/>
    </location>
</feature>
<keyword evidence="2" id="KW-0677">Repeat</keyword>
<dbReference type="EMBL" id="LWDD02000677">
    <property type="protein sequence ID" value="KAE8257184.1"/>
    <property type="molecule type" value="Genomic_DNA"/>
</dbReference>
<protein>
    <recommendedName>
        <fullName evidence="12">DnaJ-domain-containing protein</fullName>
    </recommendedName>
</protein>
<dbReference type="SUPFAM" id="SSF57938">
    <property type="entry name" value="DnaJ/Hsp40 cysteine-rich domain"/>
    <property type="match status" value="1"/>
</dbReference>
<dbReference type="GO" id="GO:0008270">
    <property type="term" value="F:zinc ion binding"/>
    <property type="evidence" value="ECO:0007669"/>
    <property type="project" value="UniProtKB-KW"/>
</dbReference>
<evidence type="ECO:0000313" key="11">
    <source>
        <dbReference type="Proteomes" id="UP000077671"/>
    </source>
</evidence>
<dbReference type="PROSITE" id="PS51188">
    <property type="entry name" value="ZF_CR"/>
    <property type="match status" value="1"/>
</dbReference>
<accession>A0A8T8T9W5</accession>
<dbReference type="HAMAP" id="MF_01152">
    <property type="entry name" value="DnaJ"/>
    <property type="match status" value="1"/>
</dbReference>
<dbReference type="SUPFAM" id="SSF46565">
    <property type="entry name" value="Chaperone J-domain"/>
    <property type="match status" value="1"/>
</dbReference>
<dbReference type="FunFam" id="2.10.230.10:FF:000001">
    <property type="entry name" value="DnaJ subfamily A member 2"/>
    <property type="match status" value="1"/>
</dbReference>
<dbReference type="InterPro" id="IPR036869">
    <property type="entry name" value="J_dom_sf"/>
</dbReference>
<evidence type="ECO:0000256" key="5">
    <source>
        <dbReference type="PIRSR" id="PIRSR605493-1"/>
    </source>
</evidence>
<dbReference type="GO" id="GO:0005524">
    <property type="term" value="F:ATP binding"/>
    <property type="evidence" value="ECO:0007669"/>
    <property type="project" value="InterPro"/>
</dbReference>
<dbReference type="InterPro" id="IPR044713">
    <property type="entry name" value="DNJA1/2-like"/>
</dbReference>
<dbReference type="PROSITE" id="PS50076">
    <property type="entry name" value="DNAJ_2"/>
    <property type="match status" value="1"/>
</dbReference>
<feature type="binding site" evidence="5">
    <location>
        <position position="554"/>
    </location>
    <ligand>
        <name>Mg(2+)</name>
        <dbReference type="ChEBI" id="CHEBI:18420"/>
    </ligand>
</feature>
<sequence>MVADTELYDLLAIAPDASEQEIKQAFRKQSLAHHPDKNPGDETASARFQEISAAYETLSDPDARAAYDRYGTLGGGDAGGPGPDMDDIFSFMFGDGAGPPPGFDFSDFGGMPGGMGGMPRGGFGKKKKAQSSVIPYDVTLEDLYKGKTAHFSLEKSIVCTTCSGSGGKAGATPKTCVKCNGEGYVLNRQMQNGMVHQRPVSCSDCDGEGIKIRDKERCKKCKGQKTLKSKAKLDLKIKPGMHDGERITFKGEGDEEPGVSQPGDIIFVLKLKTHPTFEIRPDQAGEPSADLETTVHLTLSEALLGFDRAILTHLDGRSLRVNKKTGHITRPGDVQCLRGEGMPHGRFLDRRGDLYINWVIDFPDEDWLANADVAALSRLLPAKRPDLSGSGPSSTASPSNAEPPRPAPAQKPEPPKPAPKQPQPTPKAQPKASEEPETIFTRIRKFSTCEVADALIKLKLPHGGHIPGIDIFSPEHINGETRVCGPAFTVKMVSSKDKDAPKPPKHFVDASEPGSVMVVTCPPNTRSAIWGGLMTARAQSIGVKGVILDGRCRDLAEHRESGFPVFARGHSTLGQSPFTRPSELQVPITISDPSFAGLNTTEDDLEPFPSVTVNPGDVVLADMDGVVVFPPELAEQVLELAAKGREVDGRCMEDLHQGRGIAETFKKHRG</sequence>
<dbReference type="GO" id="GO:0009408">
    <property type="term" value="P:response to heat"/>
    <property type="evidence" value="ECO:0007669"/>
    <property type="project" value="InterPro"/>
</dbReference>
<keyword evidence="4 6" id="KW-0862">Zinc</keyword>
<reference evidence="10" key="1">
    <citation type="submission" date="2016-04" db="EMBL/GenBank/DDBJ databases">
        <authorList>
            <person name="Nguyen H.D."/>
            <person name="Kesanakurti P."/>
            <person name="Cullis J."/>
            <person name="Levesque C.A."/>
            <person name="Hambleton S."/>
        </authorList>
    </citation>
    <scope>NUCLEOTIDE SEQUENCE</scope>
    <source>
        <strain evidence="10">DAOMC 238032</strain>
    </source>
</reference>
<name>A0A8T8T9W5_9BASI</name>
<dbReference type="Gene3D" id="2.60.260.20">
    <property type="entry name" value="Urease metallochaperone UreE, N-terminal domain"/>
    <property type="match status" value="2"/>
</dbReference>
<dbReference type="GO" id="GO:0006457">
    <property type="term" value="P:protein folding"/>
    <property type="evidence" value="ECO:0007669"/>
    <property type="project" value="InterPro"/>
</dbReference>
<evidence type="ECO:0000256" key="1">
    <source>
        <dbReference type="ARBA" id="ARBA00022723"/>
    </source>
</evidence>
<dbReference type="Pfam" id="PF00684">
    <property type="entry name" value="DnaJ_CXXCXGXG"/>
    <property type="match status" value="1"/>
</dbReference>
<dbReference type="Pfam" id="PF01556">
    <property type="entry name" value="DnaJ_C"/>
    <property type="match status" value="1"/>
</dbReference>
<dbReference type="InterPro" id="IPR002939">
    <property type="entry name" value="DnaJ_C"/>
</dbReference>
<dbReference type="Gene3D" id="1.10.287.110">
    <property type="entry name" value="DnaJ domain"/>
    <property type="match status" value="1"/>
</dbReference>
<dbReference type="InterPro" id="IPR001623">
    <property type="entry name" value="DnaJ_domain"/>
</dbReference>
<evidence type="ECO:0000259" key="9">
    <source>
        <dbReference type="PROSITE" id="PS51188"/>
    </source>
</evidence>
<keyword evidence="5" id="KW-0460">Magnesium</keyword>
<evidence type="ECO:0000256" key="6">
    <source>
        <dbReference type="PROSITE-ProRule" id="PRU00546"/>
    </source>
</evidence>
<dbReference type="InterPro" id="IPR012724">
    <property type="entry name" value="DnaJ"/>
</dbReference>